<dbReference type="InterPro" id="IPR006361">
    <property type="entry name" value="Uroporphyrinogen_deCO2ase_HemE"/>
</dbReference>
<evidence type="ECO:0000256" key="4">
    <source>
        <dbReference type="ARBA" id="ARBA00022793"/>
    </source>
</evidence>
<evidence type="ECO:0000256" key="10">
    <source>
        <dbReference type="SAM" id="MobiDB-lite"/>
    </source>
</evidence>
<dbReference type="Gene3D" id="3.20.20.210">
    <property type="match status" value="1"/>
</dbReference>
<dbReference type="UniPathway" id="UPA00251">
    <property type="reaction ID" value="UER00321"/>
</dbReference>
<dbReference type="NCBIfam" id="TIGR01464">
    <property type="entry name" value="hemE"/>
    <property type="match status" value="1"/>
</dbReference>
<dbReference type="InterPro" id="IPR000257">
    <property type="entry name" value="Uroporphyrinogen_deCOase"/>
</dbReference>
<dbReference type="SUPFAM" id="SSF51726">
    <property type="entry name" value="UROD/MetE-like"/>
    <property type="match status" value="1"/>
</dbReference>
<dbReference type="GO" id="GO:0004853">
    <property type="term" value="F:uroporphyrinogen decarboxylase activity"/>
    <property type="evidence" value="ECO:0007669"/>
    <property type="project" value="UniProtKB-UniRule"/>
</dbReference>
<dbReference type="OrthoDB" id="9806656at2"/>
<dbReference type="PANTHER" id="PTHR21091:SF169">
    <property type="entry name" value="UROPORPHYRINOGEN DECARBOXYLASE"/>
    <property type="match status" value="1"/>
</dbReference>
<evidence type="ECO:0000256" key="8">
    <source>
        <dbReference type="RuleBase" id="RU000554"/>
    </source>
</evidence>
<dbReference type="EMBL" id="SMKY01000011">
    <property type="protein sequence ID" value="TDD89611.1"/>
    <property type="molecule type" value="Genomic_DNA"/>
</dbReference>
<evidence type="ECO:0000256" key="6">
    <source>
        <dbReference type="ARBA" id="ARBA00023244"/>
    </source>
</evidence>
<evidence type="ECO:0000256" key="2">
    <source>
        <dbReference type="ARBA" id="ARBA00009935"/>
    </source>
</evidence>
<dbReference type="InterPro" id="IPR038071">
    <property type="entry name" value="UROD/MetE-like_sf"/>
</dbReference>
<comment type="similarity">
    <text evidence="2 7 9">Belongs to the uroporphyrinogen decarboxylase family.</text>
</comment>
<evidence type="ECO:0000256" key="9">
    <source>
        <dbReference type="RuleBase" id="RU004169"/>
    </source>
</evidence>
<dbReference type="PANTHER" id="PTHR21091">
    <property type="entry name" value="METHYLTETRAHYDROFOLATE:HOMOCYSTEINE METHYLTRANSFERASE RELATED"/>
    <property type="match status" value="1"/>
</dbReference>
<comment type="subunit">
    <text evidence="7">Homodimer.</text>
</comment>
<evidence type="ECO:0000256" key="1">
    <source>
        <dbReference type="ARBA" id="ARBA00004804"/>
    </source>
</evidence>
<dbReference type="HAMAP" id="MF_00218">
    <property type="entry name" value="URO_D"/>
    <property type="match status" value="1"/>
</dbReference>
<gene>
    <name evidence="7 12" type="primary">hemE</name>
    <name evidence="12" type="ORF">E1293_04450</name>
</gene>
<feature type="binding site" evidence="7">
    <location>
        <position position="144"/>
    </location>
    <ligand>
        <name>substrate</name>
    </ligand>
</feature>
<comment type="function">
    <text evidence="7">Catalyzes the decarboxylation of four acetate groups of uroporphyrinogen-III to yield coproporphyrinogen-III.</text>
</comment>
<comment type="caution">
    <text evidence="12">The sequence shown here is derived from an EMBL/GenBank/DDBJ whole genome shotgun (WGS) entry which is preliminary data.</text>
</comment>
<proteinExistence type="inferred from homology"/>
<evidence type="ECO:0000256" key="7">
    <source>
        <dbReference type="HAMAP-Rule" id="MF_00218"/>
    </source>
</evidence>
<evidence type="ECO:0000256" key="3">
    <source>
        <dbReference type="ARBA" id="ARBA00012288"/>
    </source>
</evidence>
<dbReference type="Pfam" id="PF01208">
    <property type="entry name" value="URO-D"/>
    <property type="match status" value="1"/>
</dbReference>
<keyword evidence="13" id="KW-1185">Reference proteome</keyword>
<dbReference type="CDD" id="cd00717">
    <property type="entry name" value="URO-D"/>
    <property type="match status" value="1"/>
</dbReference>
<feature type="site" description="Transition state stabilizer" evidence="7">
    <location>
        <position position="71"/>
    </location>
</feature>
<organism evidence="12 13">
    <name type="scientific">Actinomadura darangshiensis</name>
    <dbReference type="NCBI Taxonomy" id="705336"/>
    <lineage>
        <taxon>Bacteria</taxon>
        <taxon>Bacillati</taxon>
        <taxon>Actinomycetota</taxon>
        <taxon>Actinomycetes</taxon>
        <taxon>Streptosporangiales</taxon>
        <taxon>Thermomonosporaceae</taxon>
        <taxon>Actinomadura</taxon>
    </lineage>
</organism>
<evidence type="ECO:0000313" key="13">
    <source>
        <dbReference type="Proteomes" id="UP000295578"/>
    </source>
</evidence>
<accession>A0A4R5BRJ0</accession>
<comment type="pathway">
    <text evidence="1 7 8">Porphyrin-containing compound metabolism; protoporphyrin-IX biosynthesis; coproporphyrinogen-III from 5-aminolevulinate: step 4/4.</text>
</comment>
<dbReference type="GO" id="GO:0006782">
    <property type="term" value="P:protoporphyrinogen IX biosynthetic process"/>
    <property type="evidence" value="ECO:0007669"/>
    <property type="project" value="UniProtKB-UniRule"/>
</dbReference>
<feature type="region of interest" description="Disordered" evidence="10">
    <location>
        <begin position="340"/>
        <end position="363"/>
    </location>
</feature>
<feature type="binding site" evidence="7">
    <location>
        <begin position="22"/>
        <end position="26"/>
    </location>
    <ligand>
        <name>substrate</name>
    </ligand>
</feature>
<reference evidence="12 13" key="1">
    <citation type="submission" date="2019-03" db="EMBL/GenBank/DDBJ databases">
        <title>Draft genome sequences of novel Actinobacteria.</title>
        <authorList>
            <person name="Sahin N."/>
            <person name="Ay H."/>
            <person name="Saygin H."/>
        </authorList>
    </citation>
    <scope>NUCLEOTIDE SEQUENCE [LARGE SCALE GENOMIC DNA]</scope>
    <source>
        <strain evidence="12 13">DSM 45941</strain>
    </source>
</reference>
<comment type="caution">
    <text evidence="7">Lacks conserved residue(s) required for the propagation of feature annotation.</text>
</comment>
<dbReference type="AlphaFoldDB" id="A0A4R5BRJ0"/>
<dbReference type="Proteomes" id="UP000295578">
    <property type="component" value="Unassembled WGS sequence"/>
</dbReference>
<dbReference type="PROSITE" id="PS00906">
    <property type="entry name" value="UROD_1"/>
    <property type="match status" value="1"/>
</dbReference>
<feature type="binding site" evidence="7">
    <location>
        <position position="199"/>
    </location>
    <ligand>
        <name>substrate</name>
    </ligand>
</feature>
<evidence type="ECO:0000313" key="12">
    <source>
        <dbReference type="EMBL" id="TDD89611.1"/>
    </source>
</evidence>
<sequence>MSSYLETALGGNSARAPVWMMRQAGRYLPEYRAVKEKYDFWTMCRTPELAAEITLQPVRRFGMDAAILFSDIMTPLFDMGVQVDFTPAPVIADPVRTAADVRRLRVPEQDEIAPFVSAAIQLIRADSPVPLIGFAAAPLTLATYLVQGSGSKHFMEFRSWLRTDPALASELLGKLTEVTIRYLRAQVAAGAQAVQLFDSWAGLHDIASYREFGAPSAAAVLGALVRPEVPRGYFAVHAAHLMDAVADLPAEIIGVDWRTPLRVARTTCPTRVLQGNLDPAVLLAAPDVVRRETERVLRDGLGGPHIFNLGHGVDLHTPEAGVHAVLEAVRDFDRTAEAAHGAADGAVAPTPPAAPNEREVDAL</sequence>
<keyword evidence="7" id="KW-0963">Cytoplasm</keyword>
<evidence type="ECO:0000259" key="11">
    <source>
        <dbReference type="PROSITE" id="PS00906"/>
    </source>
</evidence>
<dbReference type="GO" id="GO:0005829">
    <property type="term" value="C:cytosol"/>
    <property type="evidence" value="ECO:0007669"/>
    <property type="project" value="TreeGrafter"/>
</dbReference>
<evidence type="ECO:0000256" key="5">
    <source>
        <dbReference type="ARBA" id="ARBA00023239"/>
    </source>
</evidence>
<protein>
    <recommendedName>
        <fullName evidence="3 7">Uroporphyrinogen decarboxylase</fullName>
        <shortName evidence="7">UPD</shortName>
        <shortName evidence="7">URO-D</shortName>
        <ecNumber evidence="3 7">4.1.1.37</ecNumber>
    </recommendedName>
</protein>
<dbReference type="EC" id="4.1.1.37" evidence="3 7"/>
<name>A0A4R5BRJ0_9ACTN</name>
<feature type="binding site" evidence="7">
    <location>
        <position position="71"/>
    </location>
    <ligand>
        <name>substrate</name>
    </ligand>
</feature>
<feature type="binding site" evidence="7">
    <location>
        <position position="311"/>
    </location>
    <ligand>
        <name>substrate</name>
    </ligand>
</feature>
<keyword evidence="4 7" id="KW-0210">Decarboxylase</keyword>
<keyword evidence="5 7" id="KW-0456">Lyase</keyword>
<comment type="catalytic activity">
    <reaction evidence="7 8">
        <text>uroporphyrinogen III + 4 H(+) = coproporphyrinogen III + 4 CO2</text>
        <dbReference type="Rhea" id="RHEA:19865"/>
        <dbReference type="ChEBI" id="CHEBI:15378"/>
        <dbReference type="ChEBI" id="CHEBI:16526"/>
        <dbReference type="ChEBI" id="CHEBI:57308"/>
        <dbReference type="ChEBI" id="CHEBI:57309"/>
        <dbReference type="EC" id="4.1.1.37"/>
    </reaction>
</comment>
<keyword evidence="6 7" id="KW-0627">Porphyrin biosynthesis</keyword>
<comment type="subcellular location">
    <subcellularLocation>
        <location evidence="7">Cytoplasm</location>
    </subcellularLocation>
</comment>
<feature type="domain" description="Uroporphyrinogen decarboxylase (URO-D)" evidence="11">
    <location>
        <begin position="17"/>
        <end position="26"/>
    </location>
</feature>